<sequence length="498" mass="57113">MEHVLRSTSSVVRSRCSCSSARQLASTRPARTFSRLASSGHNSSRTRTRAAFTPICRKVDSVGTSRNYAVWGDRKNEREKMTEKVELRQLFNSFSDSPIPEIRRRAAFIKQHSYCPHPDHRPTRMNLNQDPSEQVVPGNLAPAHVDFECPDCGIPVYCSKEHWQDDYEAHLEICDTLREINEDDHDLRSGRVFPEFEYSGPGIDEAAINMTNWDTFLYTRDFEAINDDRSMRQATKLLTYPLTVGSIIHELSPYNLRNRMTAEGLKSMSALRYTLHPPRSGSGLDVKGLRPEAPPVRVFILGARAESSLPRDVWIQLAYLFPQSKFHLIFIGPESMANRDNEFPLPERTARNPFGAIVEDRVWFSMKISTIVDYYHTVHKTGYFHPYDPYLDCFVLFHPGLGHPASSHEWEETLPLLLETKAPIIATGYTQYDMQRDIDWVHKSCGGEFDVLLDPGENTFRSLRWDLNDMDPQDVSCGNWGVWAFRGKRYEATRKTGL</sequence>
<dbReference type="InterPro" id="IPR032717">
    <property type="entry name" value="Mss51_Znf"/>
</dbReference>
<organism evidence="3 4">
    <name type="scientific">Zalerion maritima</name>
    <dbReference type="NCBI Taxonomy" id="339359"/>
    <lineage>
        <taxon>Eukaryota</taxon>
        <taxon>Fungi</taxon>
        <taxon>Dikarya</taxon>
        <taxon>Ascomycota</taxon>
        <taxon>Pezizomycotina</taxon>
        <taxon>Sordariomycetes</taxon>
        <taxon>Lulworthiomycetidae</taxon>
        <taxon>Lulworthiales</taxon>
        <taxon>Lulworthiaceae</taxon>
        <taxon>Zalerion</taxon>
    </lineage>
</organism>
<proteinExistence type="predicted"/>
<keyword evidence="4" id="KW-1185">Reference proteome</keyword>
<dbReference type="AlphaFoldDB" id="A0AAD5RJK1"/>
<dbReference type="GO" id="GO:0033617">
    <property type="term" value="P:mitochondrial respiratory chain complex IV assembly"/>
    <property type="evidence" value="ECO:0007669"/>
    <property type="project" value="TreeGrafter"/>
</dbReference>
<name>A0AAD5RJK1_9PEZI</name>
<comment type="caution">
    <text evidence="3">The sequence shown here is derived from an EMBL/GenBank/DDBJ whole genome shotgun (WGS) entry which is preliminary data.</text>
</comment>
<evidence type="ECO:0000259" key="1">
    <source>
        <dbReference type="Pfam" id="PF13824"/>
    </source>
</evidence>
<dbReference type="Pfam" id="PF20179">
    <property type="entry name" value="MSS51_C"/>
    <property type="match status" value="1"/>
</dbReference>
<protein>
    <submittedName>
        <fullName evidence="3">Uncharacterized protein</fullName>
    </submittedName>
</protein>
<dbReference type="PANTHER" id="PTHR28069">
    <property type="entry name" value="GH20023P"/>
    <property type="match status" value="1"/>
</dbReference>
<feature type="domain" description="Mitochondrial splicing suppressor 51-like C-terminal" evidence="2">
    <location>
        <begin position="241"/>
        <end position="468"/>
    </location>
</feature>
<reference evidence="3" key="1">
    <citation type="submission" date="2022-07" db="EMBL/GenBank/DDBJ databases">
        <title>Draft genome sequence of Zalerion maritima ATCC 34329, a (micro)plastics degrading marine fungus.</title>
        <authorList>
            <person name="Paco A."/>
            <person name="Goncalves M.F.M."/>
            <person name="Rocha-Santos T.A.P."/>
            <person name="Alves A."/>
        </authorList>
    </citation>
    <scope>NUCLEOTIDE SEQUENCE</scope>
    <source>
        <strain evidence="3">ATCC 34329</strain>
    </source>
</reference>
<evidence type="ECO:0000313" key="3">
    <source>
        <dbReference type="EMBL" id="KAJ2895182.1"/>
    </source>
</evidence>
<dbReference type="Pfam" id="PF13824">
    <property type="entry name" value="zf-Mss51"/>
    <property type="match status" value="1"/>
</dbReference>
<feature type="domain" description="Mitochondrial splicing suppressor 51 zinc-finger" evidence="1">
    <location>
        <begin position="114"/>
        <end position="187"/>
    </location>
</feature>
<dbReference type="SUPFAM" id="SSF144232">
    <property type="entry name" value="HIT/MYND zinc finger-like"/>
    <property type="match status" value="1"/>
</dbReference>
<dbReference type="InterPro" id="IPR046824">
    <property type="entry name" value="Mss51-like_C"/>
</dbReference>
<dbReference type="Proteomes" id="UP001201980">
    <property type="component" value="Unassembled WGS sequence"/>
</dbReference>
<gene>
    <name evidence="3" type="ORF">MKZ38_006847</name>
</gene>
<dbReference type="EMBL" id="JAKWBI020000421">
    <property type="protein sequence ID" value="KAJ2895182.1"/>
    <property type="molecule type" value="Genomic_DNA"/>
</dbReference>
<evidence type="ECO:0000313" key="4">
    <source>
        <dbReference type="Proteomes" id="UP001201980"/>
    </source>
</evidence>
<accession>A0AAD5RJK1</accession>
<evidence type="ECO:0000259" key="2">
    <source>
        <dbReference type="Pfam" id="PF20179"/>
    </source>
</evidence>
<dbReference type="PANTHER" id="PTHR28069:SF1">
    <property type="entry name" value="PROTEIN MSS51, MITOCHONDRIAL"/>
    <property type="match status" value="1"/>
</dbReference>
<dbReference type="GO" id="GO:0005739">
    <property type="term" value="C:mitochondrion"/>
    <property type="evidence" value="ECO:0007669"/>
    <property type="project" value="GOC"/>
</dbReference>